<dbReference type="InterPro" id="IPR037034">
    <property type="entry name" value="RNA_pol_Rpb2_2_sf"/>
</dbReference>
<dbReference type="Gene3D" id="2.40.270.10">
    <property type="entry name" value="DNA-directed RNA polymerase, subunit 2, domain 6"/>
    <property type="match status" value="2"/>
</dbReference>
<dbReference type="Pfam" id="PF04561">
    <property type="entry name" value="RNA_pol_Rpb2_2"/>
    <property type="match status" value="2"/>
</dbReference>
<dbReference type="EMBL" id="POWF01000002">
    <property type="protein sequence ID" value="PNQ73690.1"/>
    <property type="molecule type" value="Genomic_DNA"/>
</dbReference>
<dbReference type="HAMAP" id="MF_01321">
    <property type="entry name" value="RNApol_bact_RpoB"/>
    <property type="match status" value="1"/>
</dbReference>
<organism evidence="15 16">
    <name type="scientific">Hanstruepera neustonica</name>
    <dbReference type="NCBI Taxonomy" id="1445657"/>
    <lineage>
        <taxon>Bacteria</taxon>
        <taxon>Pseudomonadati</taxon>
        <taxon>Bacteroidota</taxon>
        <taxon>Flavobacteriia</taxon>
        <taxon>Flavobacteriales</taxon>
        <taxon>Flavobacteriaceae</taxon>
        <taxon>Hanstruepera</taxon>
    </lineage>
</organism>
<feature type="domain" description="RNA polymerase Rpb2" evidence="11">
    <location>
        <begin position="295"/>
        <end position="414"/>
    </location>
</feature>
<dbReference type="InterPro" id="IPR010243">
    <property type="entry name" value="RNA_pol_bsu_bac"/>
</dbReference>
<dbReference type="EC" id="2.7.7.6" evidence="6 8"/>
<evidence type="ECO:0000259" key="14">
    <source>
        <dbReference type="Pfam" id="PF10385"/>
    </source>
</evidence>
<dbReference type="Proteomes" id="UP000236641">
    <property type="component" value="Unassembled WGS sequence"/>
</dbReference>
<dbReference type="Pfam" id="PF04565">
    <property type="entry name" value="RNA_pol_Rpb2_3"/>
    <property type="match status" value="1"/>
</dbReference>
<evidence type="ECO:0000259" key="10">
    <source>
        <dbReference type="Pfam" id="PF04560"/>
    </source>
</evidence>
<comment type="catalytic activity">
    <reaction evidence="5 6 8">
        <text>RNA(n) + a ribonucleoside 5'-triphosphate = RNA(n+1) + diphosphate</text>
        <dbReference type="Rhea" id="RHEA:21248"/>
        <dbReference type="Rhea" id="RHEA-COMP:14527"/>
        <dbReference type="Rhea" id="RHEA-COMP:17342"/>
        <dbReference type="ChEBI" id="CHEBI:33019"/>
        <dbReference type="ChEBI" id="CHEBI:61557"/>
        <dbReference type="ChEBI" id="CHEBI:140395"/>
        <dbReference type="EC" id="2.7.7.6"/>
    </reaction>
</comment>
<dbReference type="Gene3D" id="3.90.1110.10">
    <property type="entry name" value="RNA polymerase Rpb2, domain 2"/>
    <property type="match status" value="1"/>
</dbReference>
<keyword evidence="2 6" id="KW-0808">Transferase</keyword>
<dbReference type="GO" id="GO:0006351">
    <property type="term" value="P:DNA-templated transcription"/>
    <property type="evidence" value="ECO:0007669"/>
    <property type="project" value="UniProtKB-UniRule"/>
</dbReference>
<dbReference type="InterPro" id="IPR007642">
    <property type="entry name" value="RNA_pol_Rpb2_2"/>
</dbReference>
<dbReference type="InterPro" id="IPR007120">
    <property type="entry name" value="DNA-dir_RNAP_su2_dom"/>
</dbReference>
<dbReference type="InterPro" id="IPR007644">
    <property type="entry name" value="RNA_pol_bsu_protrusion"/>
</dbReference>
<dbReference type="InterPro" id="IPR007645">
    <property type="entry name" value="RNA_pol_Rpb2_3"/>
</dbReference>
<dbReference type="RefSeq" id="WP_103051387.1">
    <property type="nucleotide sequence ID" value="NZ_POWF01000002.1"/>
</dbReference>
<dbReference type="InterPro" id="IPR042107">
    <property type="entry name" value="DNA-dir_RNA_pol_bsu_ext_1_sf"/>
</dbReference>
<keyword evidence="16" id="KW-1185">Reference proteome</keyword>
<dbReference type="GO" id="GO:0000428">
    <property type="term" value="C:DNA-directed RNA polymerase complex"/>
    <property type="evidence" value="ECO:0007669"/>
    <property type="project" value="UniProtKB-KW"/>
</dbReference>
<evidence type="ECO:0000256" key="4">
    <source>
        <dbReference type="ARBA" id="ARBA00023163"/>
    </source>
</evidence>
<evidence type="ECO:0000313" key="15">
    <source>
        <dbReference type="EMBL" id="PNQ73690.1"/>
    </source>
</evidence>
<dbReference type="CDD" id="cd00653">
    <property type="entry name" value="RNA_pol_B_RPB2"/>
    <property type="match status" value="1"/>
</dbReference>
<keyword evidence="4 6" id="KW-0804">Transcription</keyword>
<dbReference type="GO" id="GO:0032549">
    <property type="term" value="F:ribonucleoside binding"/>
    <property type="evidence" value="ECO:0007669"/>
    <property type="project" value="InterPro"/>
</dbReference>
<dbReference type="PROSITE" id="PS01166">
    <property type="entry name" value="RNA_POL_BETA"/>
    <property type="match status" value="1"/>
</dbReference>
<dbReference type="Gene3D" id="3.90.1100.10">
    <property type="match status" value="1"/>
</dbReference>
<dbReference type="InterPro" id="IPR019462">
    <property type="entry name" value="DNA-dir_RNA_pol_bsu_external_1"/>
</dbReference>
<dbReference type="Pfam" id="PF00562">
    <property type="entry name" value="RNA_pol_Rpb2_6"/>
    <property type="match status" value="1"/>
</dbReference>
<protein>
    <recommendedName>
        <fullName evidence="6 8">DNA-directed RNA polymerase subunit beta</fullName>
        <shortName evidence="6">RNAP subunit beta</shortName>
        <ecNumber evidence="6 8">2.7.7.6</ecNumber>
    </recommendedName>
    <alternativeName>
        <fullName evidence="6">RNA polymerase subunit beta</fullName>
    </alternativeName>
    <alternativeName>
        <fullName evidence="6">Transcriptase subunit beta</fullName>
    </alternativeName>
</protein>
<dbReference type="InterPro" id="IPR037033">
    <property type="entry name" value="DNA-dir_RNAP_su2_hyb_sf"/>
</dbReference>
<evidence type="ECO:0000259" key="11">
    <source>
        <dbReference type="Pfam" id="PF04561"/>
    </source>
</evidence>
<evidence type="ECO:0000313" key="16">
    <source>
        <dbReference type="Proteomes" id="UP000236641"/>
    </source>
</evidence>
<dbReference type="GO" id="GO:0003899">
    <property type="term" value="F:DNA-directed RNA polymerase activity"/>
    <property type="evidence" value="ECO:0007669"/>
    <property type="project" value="UniProtKB-UniRule"/>
</dbReference>
<evidence type="ECO:0000256" key="7">
    <source>
        <dbReference type="RuleBase" id="RU000434"/>
    </source>
</evidence>
<name>A0A2K1E073_9FLAO</name>
<comment type="similarity">
    <text evidence="6 7">Belongs to the RNA polymerase beta chain family.</text>
</comment>
<comment type="caution">
    <text evidence="15">The sequence shown here is derived from an EMBL/GenBank/DDBJ whole genome shotgun (WGS) entry which is preliminary data.</text>
</comment>
<dbReference type="PANTHER" id="PTHR20856">
    <property type="entry name" value="DNA-DIRECTED RNA POLYMERASE I SUBUNIT 2"/>
    <property type="match status" value="1"/>
</dbReference>
<dbReference type="Gene3D" id="2.40.50.150">
    <property type="match status" value="1"/>
</dbReference>
<dbReference type="InterPro" id="IPR015712">
    <property type="entry name" value="DNA-dir_RNA_pol_su2"/>
</dbReference>
<dbReference type="Gene3D" id="3.90.1800.10">
    <property type="entry name" value="RNA polymerase alpha subunit dimerisation domain"/>
    <property type="match status" value="1"/>
</dbReference>
<dbReference type="NCBIfam" id="TIGR02013">
    <property type="entry name" value="rpoB"/>
    <property type="match status" value="1"/>
</dbReference>
<keyword evidence="1 6" id="KW-0240">DNA-directed RNA polymerase</keyword>
<dbReference type="NCBIfam" id="NF001616">
    <property type="entry name" value="PRK00405.1"/>
    <property type="match status" value="1"/>
</dbReference>
<feature type="domain" description="RNA polymerase Rpb2" evidence="13">
    <location>
        <begin position="473"/>
        <end position="541"/>
    </location>
</feature>
<comment type="function">
    <text evidence="6 8">DNA-dependent RNA polymerase catalyzes the transcription of DNA into RNA using the four ribonucleoside triphosphates as substrates.</text>
</comment>
<evidence type="ECO:0000259" key="12">
    <source>
        <dbReference type="Pfam" id="PF04563"/>
    </source>
</evidence>
<comment type="subunit">
    <text evidence="6 8">The RNAP catalytic core consists of 2 alpha, 1 beta, 1 beta' and 1 omega subunit. When a sigma factor is associated with the core the holoenzyme is formed, which can initiate transcription.</text>
</comment>
<gene>
    <name evidence="6 15" type="primary">rpoB</name>
    <name evidence="15" type="ORF">C1T31_04955</name>
</gene>
<proteinExistence type="inferred from homology"/>
<dbReference type="OrthoDB" id="9803954at2"/>
<feature type="domain" description="RNA polymerase beta subunit protrusion" evidence="12">
    <location>
        <begin position="24"/>
        <end position="459"/>
    </location>
</feature>
<accession>A0A2K1E073</accession>
<evidence type="ECO:0000259" key="9">
    <source>
        <dbReference type="Pfam" id="PF00562"/>
    </source>
</evidence>
<evidence type="ECO:0000256" key="8">
    <source>
        <dbReference type="RuleBase" id="RU363031"/>
    </source>
</evidence>
<evidence type="ECO:0000256" key="1">
    <source>
        <dbReference type="ARBA" id="ARBA00022478"/>
    </source>
</evidence>
<evidence type="ECO:0000256" key="6">
    <source>
        <dbReference type="HAMAP-Rule" id="MF_01321"/>
    </source>
</evidence>
<dbReference type="InterPro" id="IPR014724">
    <property type="entry name" value="RNA_pol_RPB2_OB-fold"/>
</dbReference>
<dbReference type="Gene3D" id="2.30.150.10">
    <property type="entry name" value="DNA-directed RNA polymerase, beta subunit, external 1 domain"/>
    <property type="match status" value="1"/>
</dbReference>
<evidence type="ECO:0000256" key="3">
    <source>
        <dbReference type="ARBA" id="ARBA00022695"/>
    </source>
</evidence>
<sequence length="1270" mass="142781">MLEKQAERLNFSSIVNRTEYPDFMDIQIKSFQDFFQLETKSEERGDEGLYNTFMENFPITDTRNQFVLEFLDYFIDPPRYTIEECIERGLTYSVPLKARLKLYCTDPEHEDFETIVQDVYLGTIPYMTPSGTFVINGAERVVVSQLHRSPGVFFGQSFHANGTKLYSARVIPFKGSWIEFATDINSVMYAYIDRKKKLPVTTLFRAIGFERDKDILEIFDLAEEVKVSKAGLKKVLGRKLAARVLNTWHEDFVDEDTGEVVSIERNEIVLDRDTVLDKDNIEEILETSVKTILLHKESAQQGDYAIIHNTLQKDPTNSEKEAVEHIYRQLRNAEPPDEETARGIIDKLFFSDQRYSLGEVGRYRMNKKLGLDIGMDKQVLTKEDIITIIKYLIELINSKAEIDDIDHLSNRRVRTVGEQLSQQFGVGLARMARTIRERMNVRDNEVFTPIDLINAKTLSSVINSFFGTNQLSQFMDQTNPLAEITHKRRLSALGPGGLSRERAGFEVRDVHYTHYGRLCPIETPEGPNIGLISSLSVYAKVNSMGFIETPYRKVEDGVVDIKGDPIYLSAEEEEEQLIAQATVEVDDKGKIVHDKVIARMEGDFPVVEPDKVHYTDVAPNQIASISASLIPFLEHDDANRALMGSNMMRQAVPLLRPQAPIVGTGLERQVATDSRVLINAEGSGVVEYVDANEIVIKYDRTEDEAKVSFDSETKTYPLVKFRKTNQGTSINLKSIVRKGDKVTKGQVLCEGYATQNGELALGRNMKVAFMPWKGYNFEDAIVISEKVVREDIFTSIHIDEYSLEVRDTKLGNEELTNDIPNVSEEATKDLDEHGMIRVGAEVKPGDILIGKITPKGESDPTPEEKLLRAIFGDKAGDVKDASLKASPSLNGVVIDKKLFSRAVKDKRKRAQDKEDIAQLEALYNKKFDDLQSILVDKLFAIVGGKTAQGVYNDLGEEVLPKGKKYTLKMLNAVDDYVHLTSGQWTTDDHTNKLVADLIHNYKIKENDLQGSLRREKFTISVGDELPAGIIKLAKVYIAKKRKLKVGDKMAGRHGNKGIVARIVRQEDMPFLEDGTPVDIVLNPLGVPSRMNIGQIYETVLGWAGQKLNRTYATPIFDGATLDQINEFTDEAGIPRFGHTYLYDGGTGDRFDQPATVGVIYMLKLGHMVDDKMHARSIGPYSLITQQPLGGKAQFGGQRFGEMEVWALEAYGASATLREILTVKSDDVIGRAKTYESIVKGEPMPEPGLPESFNVLMHELKGLGLDIRLEE</sequence>
<reference evidence="15 16" key="1">
    <citation type="submission" date="2018-01" db="EMBL/GenBank/DDBJ databases">
        <title>The draft genome of Hanstruepera neustonica JCM19743.</title>
        <authorList>
            <person name="He R.-H."/>
            <person name="Du Z.-J."/>
        </authorList>
    </citation>
    <scope>NUCLEOTIDE SEQUENCE [LARGE SCALE GENOMIC DNA]</scope>
    <source>
        <strain evidence="15 16">JCM19743</strain>
    </source>
</reference>
<dbReference type="AlphaFoldDB" id="A0A2K1E073"/>
<feature type="domain" description="DNA-directed RNA polymerase beta subunit external 1" evidence="14">
    <location>
        <begin position="551"/>
        <end position="618"/>
    </location>
</feature>
<evidence type="ECO:0000256" key="5">
    <source>
        <dbReference type="ARBA" id="ARBA00048552"/>
    </source>
</evidence>
<dbReference type="GO" id="GO:0003677">
    <property type="term" value="F:DNA binding"/>
    <property type="evidence" value="ECO:0007669"/>
    <property type="project" value="UniProtKB-UniRule"/>
</dbReference>
<dbReference type="Pfam" id="PF10385">
    <property type="entry name" value="RNA_pol_Rpb2_45"/>
    <property type="match status" value="1"/>
</dbReference>
<dbReference type="Pfam" id="PF04560">
    <property type="entry name" value="RNA_pol_Rpb2_7"/>
    <property type="match status" value="1"/>
</dbReference>
<evidence type="ECO:0000256" key="2">
    <source>
        <dbReference type="ARBA" id="ARBA00022679"/>
    </source>
</evidence>
<feature type="domain" description="RNA polymerase Rpb2" evidence="11">
    <location>
        <begin position="148"/>
        <end position="217"/>
    </location>
</feature>
<feature type="domain" description="RNA polymerase Rpb2" evidence="10">
    <location>
        <begin position="1195"/>
        <end position="1269"/>
    </location>
</feature>
<dbReference type="InterPro" id="IPR007121">
    <property type="entry name" value="RNA_pol_bsu_CS"/>
</dbReference>
<dbReference type="Gene3D" id="2.40.50.100">
    <property type="match status" value="1"/>
</dbReference>
<feature type="domain" description="DNA-directed RNA polymerase subunit 2 hybrid-binding" evidence="9">
    <location>
        <begin position="680"/>
        <end position="1193"/>
    </location>
</feature>
<keyword evidence="3 6" id="KW-0548">Nucleotidyltransferase</keyword>
<dbReference type="SUPFAM" id="SSF64484">
    <property type="entry name" value="beta and beta-prime subunits of DNA dependent RNA-polymerase"/>
    <property type="match status" value="1"/>
</dbReference>
<dbReference type="InterPro" id="IPR007641">
    <property type="entry name" value="RNA_pol_Rpb2_7"/>
</dbReference>
<evidence type="ECO:0000259" key="13">
    <source>
        <dbReference type="Pfam" id="PF04565"/>
    </source>
</evidence>
<dbReference type="Pfam" id="PF04563">
    <property type="entry name" value="RNA_pol_Rpb2_1"/>
    <property type="match status" value="1"/>
</dbReference>